<dbReference type="PANTHER" id="PTHR47691:SF3">
    <property type="entry name" value="HTH-TYPE TRANSCRIPTIONAL REGULATOR RV0890C-RELATED"/>
    <property type="match status" value="1"/>
</dbReference>
<dbReference type="InterPro" id="IPR036388">
    <property type="entry name" value="WH-like_DNA-bd_sf"/>
</dbReference>
<protein>
    <submittedName>
        <fullName evidence="6">Putative ATPase</fullName>
    </submittedName>
</protein>
<dbReference type="SUPFAM" id="SSF46894">
    <property type="entry name" value="C-terminal effector domain of the bipartite response regulators"/>
    <property type="match status" value="1"/>
</dbReference>
<comment type="similarity">
    <text evidence="1">Belongs to the AfsR/DnrI/RedD regulatory family.</text>
</comment>
<dbReference type="CDD" id="cd15831">
    <property type="entry name" value="BTAD"/>
    <property type="match status" value="1"/>
</dbReference>
<dbReference type="Gene3D" id="3.40.50.300">
    <property type="entry name" value="P-loop containing nucleotide triphosphate hydrolases"/>
    <property type="match status" value="1"/>
</dbReference>
<evidence type="ECO:0000256" key="2">
    <source>
        <dbReference type="ARBA" id="ARBA00023125"/>
    </source>
</evidence>
<evidence type="ECO:0000313" key="6">
    <source>
        <dbReference type="EMBL" id="TQM13579.1"/>
    </source>
</evidence>
<reference evidence="6 7" key="1">
    <citation type="submission" date="2019-06" db="EMBL/GenBank/DDBJ databases">
        <title>Sequencing the genomes of 1000 actinobacteria strains.</title>
        <authorList>
            <person name="Klenk H.-P."/>
        </authorList>
    </citation>
    <scope>NUCLEOTIDE SEQUENCE [LARGE SCALE GENOMIC DNA]</scope>
    <source>
        <strain evidence="6 7">DSM 45301</strain>
    </source>
</reference>
<dbReference type="SMART" id="SM00862">
    <property type="entry name" value="Trans_reg_C"/>
    <property type="match status" value="1"/>
</dbReference>
<dbReference type="PRINTS" id="PR00364">
    <property type="entry name" value="DISEASERSIST"/>
</dbReference>
<feature type="domain" description="OmpR/PhoB-type" evidence="5">
    <location>
        <begin position="1"/>
        <end position="86"/>
    </location>
</feature>
<dbReference type="InterPro" id="IPR027417">
    <property type="entry name" value="P-loop_NTPase"/>
</dbReference>
<dbReference type="AlphaFoldDB" id="A0A543DWC7"/>
<dbReference type="GO" id="GO:0000160">
    <property type="term" value="P:phosphorelay signal transduction system"/>
    <property type="evidence" value="ECO:0007669"/>
    <property type="project" value="InterPro"/>
</dbReference>
<dbReference type="PANTHER" id="PTHR47691">
    <property type="entry name" value="REGULATOR-RELATED"/>
    <property type="match status" value="1"/>
</dbReference>
<feature type="region of interest" description="Disordered" evidence="4">
    <location>
        <begin position="1048"/>
        <end position="1070"/>
    </location>
</feature>
<dbReference type="SUPFAM" id="SSF52540">
    <property type="entry name" value="P-loop containing nucleoside triphosphate hydrolases"/>
    <property type="match status" value="1"/>
</dbReference>
<dbReference type="PROSITE" id="PS51755">
    <property type="entry name" value="OMPR_PHOB"/>
    <property type="match status" value="1"/>
</dbReference>
<accession>A0A543DWC7</accession>
<comment type="caution">
    <text evidence="6">The sequence shown here is derived from an EMBL/GenBank/DDBJ whole genome shotgun (WGS) entry which is preliminary data.</text>
</comment>
<dbReference type="GO" id="GO:0006355">
    <property type="term" value="P:regulation of DNA-templated transcription"/>
    <property type="evidence" value="ECO:0007669"/>
    <property type="project" value="InterPro"/>
</dbReference>
<sequence>MWAADGTPVRIPESKVRALLADLLLHEGQVVPTDRLVEDLWPARVPSNPAGAVQTRVAQLRRALEDAEPGGRELVVSRRPGYLLRTGPDSVDAHRFRALTAQADTAPDAKDRAVLLADALALWRGPALADLADETFARPAANRWEELRLTALEAQAEVRLELGEHHLLVGELTDLVARHPLRERLRAAHMRALYRAGRQAEALAGYRELRDRLADELGIDPGPAITALHQAVLEQDPRLAAPARTTPVPRQRGNLPAPLTELIGRDEEVAHARSLLERGRLVTLVGPGGVGKTRLAVAAAALPDGVADGVWFVDLAGRGRTPTEAAVGCTADDVAELVLAVLGVRDDARPADGGPADRLAAALRAAAPVIVLDNCEHLVEPVAELAGRLLPAAPGVRILATSREPIGLAGELLLPVEPLELPAAAAGADPVAVRASPAVRLFAARAAAAVPGFVVDADNADAVVAICRRLDGLPLALELAAARVRVLDPRELAARMDDRFRLLTTGNRGGPARQQTLRAMIDWSWELLTAAERTVLRRLAVHVDGCTLDAAEAVCSGDGVRRDEVVALLARLVDRSLVVRTEGPDGARYRLLDSVAAYCVDRLRDAREQDRVRAAHRRYYTGLAADAESLLRGPLQRQWLRRLDAETPNLRAALADATREAGPGGAALRLVVALAWYWVLRGRLREAERSLAAALRVGAGEPDDTSAAATWLAGVTVRLGDSTAAAARAAAIRSSPPTADPGRARAELFLGAALIGFGDVAASEALVDRALRTFRAGGDEWGVAAALGIRARQALTRGAITDITADAERSTALFRGLGDRWGQLQDTFTLASHAEITGDHARAARHHREGMRIAEELGLWTEVADKLSGLGRIALLSGDHDQADELHERARRLSAELGYTVGEEFAELGLGLGARRRGDLDRAESHLLAWLDWDRRMGATGAVALILAELGFVAELRGDAPSAQRLHRESLTAARASGDPRAVALAVEGLAGAHAAAGRHAEAAGLLGRAAALRESVGAPLPPAERGDVDRIEEAARAALGARAWDEEFAAGHRAPPDDLGTIDDGPATP</sequence>
<dbReference type="GO" id="GO:0003677">
    <property type="term" value="F:DNA binding"/>
    <property type="evidence" value="ECO:0007669"/>
    <property type="project" value="UniProtKB-UniRule"/>
</dbReference>
<dbReference type="InterPro" id="IPR058852">
    <property type="entry name" value="HTH_77"/>
</dbReference>
<dbReference type="Pfam" id="PF25872">
    <property type="entry name" value="HTH_77"/>
    <property type="match status" value="1"/>
</dbReference>
<evidence type="ECO:0000313" key="7">
    <source>
        <dbReference type="Proteomes" id="UP000315677"/>
    </source>
</evidence>
<dbReference type="Pfam" id="PF00486">
    <property type="entry name" value="Trans_reg_C"/>
    <property type="match status" value="1"/>
</dbReference>
<dbReference type="Gene3D" id="1.10.10.10">
    <property type="entry name" value="Winged helix-like DNA-binding domain superfamily/Winged helix DNA-binding domain"/>
    <property type="match status" value="1"/>
</dbReference>
<gene>
    <name evidence="6" type="ORF">FB558_0330</name>
</gene>
<name>A0A543DWC7_9PSEU</name>
<dbReference type="Gene3D" id="1.25.40.10">
    <property type="entry name" value="Tetratricopeptide repeat domain"/>
    <property type="match status" value="2"/>
</dbReference>
<dbReference type="InterPro" id="IPR001867">
    <property type="entry name" value="OmpR/PhoB-type_DNA-bd"/>
</dbReference>
<evidence type="ECO:0000259" key="5">
    <source>
        <dbReference type="PROSITE" id="PS51755"/>
    </source>
</evidence>
<keyword evidence="2 3" id="KW-0238">DNA-binding</keyword>
<dbReference type="SUPFAM" id="SSF48452">
    <property type="entry name" value="TPR-like"/>
    <property type="match status" value="2"/>
</dbReference>
<feature type="DNA-binding region" description="OmpR/PhoB-type" evidence="3">
    <location>
        <begin position="1"/>
        <end position="86"/>
    </location>
</feature>
<dbReference type="Pfam" id="PF03704">
    <property type="entry name" value="BTAD"/>
    <property type="match status" value="1"/>
</dbReference>
<dbReference type="InterPro" id="IPR005158">
    <property type="entry name" value="BTAD"/>
</dbReference>
<evidence type="ECO:0000256" key="1">
    <source>
        <dbReference type="ARBA" id="ARBA00005820"/>
    </source>
</evidence>
<dbReference type="InterPro" id="IPR016032">
    <property type="entry name" value="Sig_transdc_resp-reg_C-effctor"/>
</dbReference>
<dbReference type="SMART" id="SM01043">
    <property type="entry name" value="BTAD"/>
    <property type="match status" value="1"/>
</dbReference>
<keyword evidence="7" id="KW-1185">Reference proteome</keyword>
<organism evidence="6 7">
    <name type="scientific">Pseudonocardia kunmingensis</name>
    <dbReference type="NCBI Taxonomy" id="630975"/>
    <lineage>
        <taxon>Bacteria</taxon>
        <taxon>Bacillati</taxon>
        <taxon>Actinomycetota</taxon>
        <taxon>Actinomycetes</taxon>
        <taxon>Pseudonocardiales</taxon>
        <taxon>Pseudonocardiaceae</taxon>
        <taxon>Pseudonocardia</taxon>
    </lineage>
</organism>
<dbReference type="InterPro" id="IPR011990">
    <property type="entry name" value="TPR-like_helical_dom_sf"/>
</dbReference>
<dbReference type="Proteomes" id="UP000315677">
    <property type="component" value="Unassembled WGS sequence"/>
</dbReference>
<proteinExistence type="inferred from homology"/>
<evidence type="ECO:0000256" key="4">
    <source>
        <dbReference type="SAM" id="MobiDB-lite"/>
    </source>
</evidence>
<dbReference type="EMBL" id="VFPA01000001">
    <property type="protein sequence ID" value="TQM13579.1"/>
    <property type="molecule type" value="Genomic_DNA"/>
</dbReference>
<evidence type="ECO:0000256" key="3">
    <source>
        <dbReference type="PROSITE-ProRule" id="PRU01091"/>
    </source>
</evidence>